<gene>
    <name evidence="1" type="ORF">EAS64_42065</name>
</gene>
<evidence type="ECO:0000313" key="1">
    <source>
        <dbReference type="EMBL" id="TVY99031.1"/>
    </source>
</evidence>
<dbReference type="OrthoDB" id="176867at2"/>
<protein>
    <submittedName>
        <fullName evidence="1">Uncharacterized protein</fullName>
    </submittedName>
</protein>
<keyword evidence="2" id="KW-1185">Reference proteome</keyword>
<proteinExistence type="predicted"/>
<dbReference type="EMBL" id="RPFW01000014">
    <property type="protein sequence ID" value="TVY99031.1"/>
    <property type="molecule type" value="Genomic_DNA"/>
</dbReference>
<organism evidence="1 2">
    <name type="scientific">Trebonia kvetii</name>
    <dbReference type="NCBI Taxonomy" id="2480626"/>
    <lineage>
        <taxon>Bacteria</taxon>
        <taxon>Bacillati</taxon>
        <taxon>Actinomycetota</taxon>
        <taxon>Actinomycetes</taxon>
        <taxon>Streptosporangiales</taxon>
        <taxon>Treboniaceae</taxon>
        <taxon>Trebonia</taxon>
    </lineage>
</organism>
<dbReference type="RefSeq" id="WP_145862324.1">
    <property type="nucleotide sequence ID" value="NZ_RPFW01000014.1"/>
</dbReference>
<comment type="caution">
    <text evidence="1">The sequence shown here is derived from an EMBL/GenBank/DDBJ whole genome shotgun (WGS) entry which is preliminary data.</text>
</comment>
<sequence length="90" mass="9414">MSGGSGSRDARPLFPYPTEVKYAGHGSVKTASSYTPYTPGSAVHKDDYKWAGYPFTSGYEQWCTLTTTASRSSAAANGVASTIALAGAIR</sequence>
<dbReference type="AlphaFoldDB" id="A0A6P2BLQ6"/>
<evidence type="ECO:0000313" key="2">
    <source>
        <dbReference type="Proteomes" id="UP000460272"/>
    </source>
</evidence>
<reference evidence="1 2" key="1">
    <citation type="submission" date="2018-11" db="EMBL/GenBank/DDBJ databases">
        <title>Trebonia kvetii gen.nov., sp.nov., a novel acidophilic actinobacterium, and proposal of the new actinobacterial family Treboniaceae fam. nov.</title>
        <authorList>
            <person name="Rapoport D."/>
            <person name="Sagova-Mareckova M."/>
            <person name="Sedlacek I."/>
            <person name="Provaznik J."/>
            <person name="Kralova S."/>
            <person name="Pavlinic D."/>
            <person name="Benes V."/>
            <person name="Kopecky J."/>
        </authorList>
    </citation>
    <scope>NUCLEOTIDE SEQUENCE [LARGE SCALE GENOMIC DNA]</scope>
    <source>
        <strain evidence="1 2">15Tr583</strain>
    </source>
</reference>
<name>A0A6P2BLQ6_9ACTN</name>
<accession>A0A6P2BLQ6</accession>
<dbReference type="Proteomes" id="UP000460272">
    <property type="component" value="Unassembled WGS sequence"/>
</dbReference>